<feature type="transmembrane region" description="Helical" evidence="1">
    <location>
        <begin position="17"/>
        <end position="39"/>
    </location>
</feature>
<dbReference type="RefSeq" id="WP_198570096.1">
    <property type="nucleotide sequence ID" value="NZ_CP066167.1"/>
</dbReference>
<keyword evidence="1" id="KW-0812">Transmembrane</keyword>
<protein>
    <submittedName>
        <fullName evidence="2">Uncharacterized protein</fullName>
    </submittedName>
</protein>
<evidence type="ECO:0000313" key="2">
    <source>
        <dbReference type="EMBL" id="QQD18605.1"/>
    </source>
</evidence>
<evidence type="ECO:0000313" key="3">
    <source>
        <dbReference type="Proteomes" id="UP000596063"/>
    </source>
</evidence>
<dbReference type="KEGG" id="snan:I6N98_01640"/>
<keyword evidence="1" id="KW-0472">Membrane</keyword>
<proteinExistence type="predicted"/>
<keyword evidence="1" id="KW-1133">Transmembrane helix</keyword>
<dbReference type="Proteomes" id="UP000596063">
    <property type="component" value="Chromosome"/>
</dbReference>
<gene>
    <name evidence="2" type="ORF">I6N98_01640</name>
</gene>
<dbReference type="AlphaFoldDB" id="A0A7T4URQ1"/>
<organism evidence="2 3">
    <name type="scientific">Spongiibacter nanhainus</name>
    <dbReference type="NCBI Taxonomy" id="2794344"/>
    <lineage>
        <taxon>Bacteria</taxon>
        <taxon>Pseudomonadati</taxon>
        <taxon>Pseudomonadota</taxon>
        <taxon>Gammaproteobacteria</taxon>
        <taxon>Cellvibrionales</taxon>
        <taxon>Spongiibacteraceae</taxon>
        <taxon>Spongiibacter</taxon>
    </lineage>
</organism>
<sequence>MAGESGDESDYVGLGLWVIYIVGAVVLVFTGSLTFNLLLNGVDAVIDITPRMSEQRRTTGALLPCLVGWLVLVGMWYLRRKLLSTAR</sequence>
<accession>A0A7T4URQ1</accession>
<name>A0A7T4URQ1_9GAMM</name>
<dbReference type="EMBL" id="CP066167">
    <property type="protein sequence ID" value="QQD18605.1"/>
    <property type="molecule type" value="Genomic_DNA"/>
</dbReference>
<feature type="transmembrane region" description="Helical" evidence="1">
    <location>
        <begin position="60"/>
        <end position="78"/>
    </location>
</feature>
<reference evidence="2 3" key="1">
    <citation type="submission" date="2020-12" db="EMBL/GenBank/DDBJ databases">
        <authorList>
            <person name="Shan Y."/>
        </authorList>
    </citation>
    <scope>NUCLEOTIDE SEQUENCE [LARGE SCALE GENOMIC DNA]</scope>
    <source>
        <strain evidence="3">csc3.9</strain>
    </source>
</reference>
<keyword evidence="3" id="KW-1185">Reference proteome</keyword>
<evidence type="ECO:0000256" key="1">
    <source>
        <dbReference type="SAM" id="Phobius"/>
    </source>
</evidence>